<keyword evidence="5" id="KW-0812">Transmembrane</keyword>
<dbReference type="Proteomes" id="UP000085678">
    <property type="component" value="Unplaced"/>
</dbReference>
<evidence type="ECO:0000256" key="4">
    <source>
        <dbReference type="RuleBase" id="RU003718"/>
    </source>
</evidence>
<evidence type="ECO:0000256" key="3">
    <source>
        <dbReference type="ARBA" id="ARBA00022679"/>
    </source>
</evidence>
<evidence type="ECO:0000313" key="7">
    <source>
        <dbReference type="Proteomes" id="UP000085678"/>
    </source>
</evidence>
<dbReference type="OrthoDB" id="5835829at2759"/>
<dbReference type="KEGG" id="lak:106153141"/>
<evidence type="ECO:0000256" key="1">
    <source>
        <dbReference type="ARBA" id="ARBA00009995"/>
    </source>
</evidence>
<dbReference type="RefSeq" id="XP_013382410.1">
    <property type="nucleotide sequence ID" value="XM_013526956.1"/>
</dbReference>
<keyword evidence="3 4" id="KW-0808">Transferase</keyword>
<dbReference type="InterPro" id="IPR002213">
    <property type="entry name" value="UDP_glucos_trans"/>
</dbReference>
<dbReference type="Gene3D" id="3.40.50.2000">
    <property type="entry name" value="Glycogen Phosphorylase B"/>
    <property type="match status" value="1"/>
</dbReference>
<dbReference type="PROSITE" id="PS00375">
    <property type="entry name" value="UDPGT"/>
    <property type="match status" value="1"/>
</dbReference>
<dbReference type="InterPro" id="IPR035595">
    <property type="entry name" value="UDP_glycos_trans_CS"/>
</dbReference>
<evidence type="ECO:0000256" key="6">
    <source>
        <dbReference type="SAM" id="SignalP"/>
    </source>
</evidence>
<gene>
    <name evidence="8" type="primary">LOC106153141</name>
</gene>
<comment type="similarity">
    <text evidence="1 4">Belongs to the UDP-glycosyltransferase family.</text>
</comment>
<dbReference type="STRING" id="7574.A0A1S3H8H2"/>
<dbReference type="SUPFAM" id="SSF53756">
    <property type="entry name" value="UDP-Glycosyltransferase/glycogen phosphorylase"/>
    <property type="match status" value="1"/>
</dbReference>
<dbReference type="FunFam" id="3.40.50.2000:FF:000021">
    <property type="entry name" value="UDP-glucuronosyltransferase"/>
    <property type="match status" value="1"/>
</dbReference>
<keyword evidence="6" id="KW-0732">Signal</keyword>
<feature type="transmembrane region" description="Helical" evidence="5">
    <location>
        <begin position="465"/>
        <end position="493"/>
    </location>
</feature>
<dbReference type="CDD" id="cd03784">
    <property type="entry name" value="GT1_Gtf-like"/>
    <property type="match status" value="1"/>
</dbReference>
<evidence type="ECO:0000256" key="5">
    <source>
        <dbReference type="SAM" id="Phobius"/>
    </source>
</evidence>
<proteinExistence type="inferred from homology"/>
<feature type="chain" id="PRO_5010240914" evidence="6">
    <location>
        <begin position="20"/>
        <end position="553"/>
    </location>
</feature>
<dbReference type="GeneID" id="106153141"/>
<evidence type="ECO:0000313" key="8">
    <source>
        <dbReference type="RefSeq" id="XP_013382410.1"/>
    </source>
</evidence>
<dbReference type="GO" id="GO:0008194">
    <property type="term" value="F:UDP-glycosyltransferase activity"/>
    <property type="evidence" value="ECO:0007669"/>
    <property type="project" value="InterPro"/>
</dbReference>
<keyword evidence="7" id="KW-1185">Reference proteome</keyword>
<dbReference type="Pfam" id="PF00201">
    <property type="entry name" value="UDPGT"/>
    <property type="match status" value="1"/>
</dbReference>
<feature type="signal peptide" evidence="6">
    <location>
        <begin position="1"/>
        <end position="19"/>
    </location>
</feature>
<keyword evidence="5" id="KW-1133">Transmembrane helix</keyword>
<dbReference type="AlphaFoldDB" id="A0A1S3H8H2"/>
<dbReference type="PANTHER" id="PTHR48043:SF145">
    <property type="entry name" value="FI06409P-RELATED"/>
    <property type="match status" value="1"/>
</dbReference>
<keyword evidence="2 4" id="KW-0328">Glycosyltransferase</keyword>
<dbReference type="InParanoid" id="A0A1S3H8H2"/>
<protein>
    <submittedName>
        <fullName evidence="8">UDP-glucuronosyltransferase 1-1-like</fullName>
    </submittedName>
</protein>
<dbReference type="FunCoup" id="A0A1S3H8H2">
    <property type="interactions" value="678"/>
</dbReference>
<reference evidence="8" key="1">
    <citation type="submission" date="2025-08" db="UniProtKB">
        <authorList>
            <consortium name="RefSeq"/>
        </authorList>
    </citation>
    <scope>IDENTIFICATION</scope>
    <source>
        <tissue evidence="8">Gonads</tissue>
    </source>
</reference>
<name>A0A1S3H8H2_LINAN</name>
<dbReference type="PANTHER" id="PTHR48043">
    <property type="entry name" value="EG:EG0003.4 PROTEIN-RELATED"/>
    <property type="match status" value="1"/>
</dbReference>
<dbReference type="InterPro" id="IPR050271">
    <property type="entry name" value="UDP-glycosyltransferase"/>
</dbReference>
<organism evidence="7 8">
    <name type="scientific">Lingula anatina</name>
    <name type="common">Brachiopod</name>
    <name type="synonym">Lingula unguis</name>
    <dbReference type="NCBI Taxonomy" id="7574"/>
    <lineage>
        <taxon>Eukaryota</taxon>
        <taxon>Metazoa</taxon>
        <taxon>Spiralia</taxon>
        <taxon>Lophotrochozoa</taxon>
        <taxon>Brachiopoda</taxon>
        <taxon>Linguliformea</taxon>
        <taxon>Lingulata</taxon>
        <taxon>Lingulida</taxon>
        <taxon>Linguloidea</taxon>
        <taxon>Lingulidae</taxon>
        <taxon>Lingula</taxon>
    </lineage>
</organism>
<evidence type="ECO:0000256" key="2">
    <source>
        <dbReference type="ARBA" id="ARBA00022676"/>
    </source>
</evidence>
<accession>A0A1S3H8H2</accession>
<keyword evidence="5" id="KW-0472">Membrane</keyword>
<sequence>MPFLQFLFMLTLVANMGDTGKVLIFPYALQKTSRLMNLENIAVMIADQGKHQVTVLLPSNMKSEEKVGVNYVYWSSPDNLTVDMSSLDKIQEVEKSVNLLKIAEDYCTGLLQGELIHELKVQHFDLFITDYMELCGRFLIDYFHIPTILYSNNGVAACWGEVYANNYAFVPHMFSHFTEKMSLTERLINALWYLSVSSNFLSRGQQHLLSLKEKYNLDVPVDLKRAHERASITFANTHFALDYPQLFMPHIIPIAITRRARPLTERQENFMNSSGNRGVIVVSFGSLVSTMNEERAQTFASAFSKLEQNVLWRNTGEQLPNLSTNVVQSDWLPQNDLLGHPQTKLFITHCGASGSLEAAYHGVPVIAMPLHMDQFHYAELLVNRAKMGVKLDFQTVTEEQLLEAIMTVIGDPFYTKNAQRISRLMKDRPMGVKDTVNYWVDYVISHNGPMHLHSMAAYSLTQWQYLMLDVIALVAVVVVIVVVGTGGVIKLCFKRCKSCLRQWRLIFERFKTWLSKGEDGLKLSLFERLKTFLMPRKDSLVVSPEEVEIKKEN</sequence>